<dbReference type="PANTHER" id="PTHR31524:SF2">
    <property type="entry name" value="PROTEIN CBG10426"/>
    <property type="match status" value="1"/>
</dbReference>
<keyword evidence="2" id="KW-1185">Reference proteome</keyword>
<evidence type="ECO:0000313" key="2">
    <source>
        <dbReference type="Proteomes" id="UP000095283"/>
    </source>
</evidence>
<feature type="transmembrane region" description="Helical" evidence="1">
    <location>
        <begin position="191"/>
        <end position="214"/>
    </location>
</feature>
<sequence>MCNIFNDHNELLEMMIKENPRGYMQKQLNHSAIRVNVVPDTDNIVEVTFCKEIDVEKIENLDLKHFDGYEFDSALTHSQVPIKIRGFGDKIWYFKDNIISSKISSRWNNKTTMGVLDVKEYNLKFLDDKVIFHEHILFDTKTNIEEDLINEMREKSDVALTLHANEQNSMIPHEILDDVESFFEKYYLKFWRIYVTIGVTLFYIFIIRTFWMVLSPKLLIDRKNNNKNTSNYEGLELQQLNHHTSHRSLVVD</sequence>
<keyword evidence="1" id="KW-0812">Transmembrane</keyword>
<evidence type="ECO:0000313" key="3">
    <source>
        <dbReference type="WBParaSite" id="Hba_03988"/>
    </source>
</evidence>
<keyword evidence="1" id="KW-1133">Transmembrane helix</keyword>
<keyword evidence="1" id="KW-0472">Membrane</keyword>
<evidence type="ECO:0000256" key="1">
    <source>
        <dbReference type="SAM" id="Phobius"/>
    </source>
</evidence>
<name>A0A1I7WG71_HETBA</name>
<proteinExistence type="predicted"/>
<reference evidence="3" key="1">
    <citation type="submission" date="2016-11" db="UniProtKB">
        <authorList>
            <consortium name="WormBaseParasite"/>
        </authorList>
    </citation>
    <scope>IDENTIFICATION</scope>
</reference>
<dbReference type="AlphaFoldDB" id="A0A1I7WG71"/>
<dbReference type="PANTHER" id="PTHR31524">
    <property type="match status" value="1"/>
</dbReference>
<dbReference type="WBParaSite" id="Hba_03988">
    <property type="protein sequence ID" value="Hba_03988"/>
    <property type="gene ID" value="Hba_03988"/>
</dbReference>
<accession>A0A1I7WG71</accession>
<dbReference type="Proteomes" id="UP000095283">
    <property type="component" value="Unplaced"/>
</dbReference>
<organism evidence="2 3">
    <name type="scientific">Heterorhabditis bacteriophora</name>
    <name type="common">Entomopathogenic nematode worm</name>
    <dbReference type="NCBI Taxonomy" id="37862"/>
    <lineage>
        <taxon>Eukaryota</taxon>
        <taxon>Metazoa</taxon>
        <taxon>Ecdysozoa</taxon>
        <taxon>Nematoda</taxon>
        <taxon>Chromadorea</taxon>
        <taxon>Rhabditida</taxon>
        <taxon>Rhabditina</taxon>
        <taxon>Rhabditomorpha</taxon>
        <taxon>Strongyloidea</taxon>
        <taxon>Heterorhabditidae</taxon>
        <taxon>Heterorhabditis</taxon>
    </lineage>
</organism>
<protein>
    <submittedName>
        <fullName evidence="3">GOLD domain-containing protein</fullName>
    </submittedName>
</protein>